<keyword evidence="5" id="KW-0813">Transport</keyword>
<sequence>MLMIMSLISIMMLFMNHPLSMGFLILIQTIMICMLMGLMSVNFWYSYILILIMIGGLLILFIYMTSIASNEKFKFNYMIFFSTLMILFLMIMYLILIKNYKYNEFLTKNFINIKFDENYNFFYSMSKYYNYPSNKLMMFSIIYLLISLIITVKICKVKSGPLRQLFYENTNSKNLSFN</sequence>
<evidence type="ECO:0000256" key="12">
    <source>
        <dbReference type="ARBA" id="ARBA00023128"/>
    </source>
</evidence>
<reference evidence="17" key="1">
    <citation type="journal article" date="2020" name="J. Zoolog. Syst. Evol. Res.">
        <title>First case of parthenogenesis in ladybirds (Coleoptera: Coccinellidae) suggests new mechanisms for the evolution of asexual reproduction.</title>
        <authorList>
            <person name="Magro A."/>
            <person name="Lecompte E."/>
            <person name="Hemptinne J.-L."/>
            <person name="Soares A.O."/>
            <person name="Dutrillaux A.-M."/>
            <person name="Murienne J."/>
            <person name="Fuersch H."/>
            <person name="Dutrillaux B."/>
        </authorList>
    </citation>
    <scope>NUCLEOTIDE SEQUENCE</scope>
    <source>
        <strain evidence="17">NeIn1</strain>
    </source>
</reference>
<evidence type="ECO:0000313" key="17">
    <source>
        <dbReference type="EMBL" id="QJF72857.1"/>
    </source>
</evidence>
<dbReference type="AlphaFoldDB" id="A0A6M3WD32"/>
<evidence type="ECO:0000256" key="10">
    <source>
        <dbReference type="ARBA" id="ARBA00022989"/>
    </source>
</evidence>
<dbReference type="PANTHER" id="PTHR11435">
    <property type="entry name" value="NADH UBIQUINONE OXIDOREDUCTASE SUBUNIT ND6"/>
    <property type="match status" value="1"/>
</dbReference>
<dbReference type="EC" id="7.1.1.2" evidence="3"/>
<evidence type="ECO:0000256" key="5">
    <source>
        <dbReference type="ARBA" id="ARBA00022448"/>
    </source>
</evidence>
<proteinExistence type="inferred from homology"/>
<evidence type="ECO:0000256" key="16">
    <source>
        <dbReference type="SAM" id="Phobius"/>
    </source>
</evidence>
<keyword evidence="11" id="KW-0520">NAD</keyword>
<evidence type="ECO:0000256" key="9">
    <source>
        <dbReference type="ARBA" id="ARBA00022982"/>
    </source>
</evidence>
<comment type="subcellular location">
    <subcellularLocation>
        <location evidence="1">Mitochondrion membrane</location>
        <topology evidence="1">Multi-pass membrane protein</topology>
    </subcellularLocation>
</comment>
<evidence type="ECO:0000256" key="4">
    <source>
        <dbReference type="ARBA" id="ARBA00021095"/>
    </source>
</evidence>
<feature type="transmembrane region" description="Helical" evidence="16">
    <location>
        <begin position="75"/>
        <end position="96"/>
    </location>
</feature>
<evidence type="ECO:0000256" key="14">
    <source>
        <dbReference type="ARBA" id="ARBA00031019"/>
    </source>
</evidence>
<dbReference type="GO" id="GO:0031966">
    <property type="term" value="C:mitochondrial membrane"/>
    <property type="evidence" value="ECO:0007669"/>
    <property type="project" value="UniProtKB-SubCell"/>
</dbReference>
<comment type="similarity">
    <text evidence="2">Belongs to the complex I subunit 6 family.</text>
</comment>
<keyword evidence="10 16" id="KW-1133">Transmembrane helix</keyword>
<feature type="transmembrane region" description="Helical" evidence="16">
    <location>
        <begin position="136"/>
        <end position="155"/>
    </location>
</feature>
<evidence type="ECO:0000256" key="11">
    <source>
        <dbReference type="ARBA" id="ARBA00023027"/>
    </source>
</evidence>
<keyword evidence="8" id="KW-1278">Translocase</keyword>
<evidence type="ECO:0000256" key="8">
    <source>
        <dbReference type="ARBA" id="ARBA00022967"/>
    </source>
</evidence>
<feature type="transmembrane region" description="Helical" evidence="16">
    <location>
        <begin position="44"/>
        <end position="63"/>
    </location>
</feature>
<name>A0A6M3WD32_9CUCU</name>
<dbReference type="InterPro" id="IPR050269">
    <property type="entry name" value="ComplexI_Subunit6"/>
</dbReference>
<dbReference type="EMBL" id="MN164642">
    <property type="protein sequence ID" value="QJF72857.1"/>
    <property type="molecule type" value="Genomic_DNA"/>
</dbReference>
<evidence type="ECO:0000256" key="6">
    <source>
        <dbReference type="ARBA" id="ARBA00022660"/>
    </source>
</evidence>
<dbReference type="GO" id="GO:0008137">
    <property type="term" value="F:NADH dehydrogenase (ubiquinone) activity"/>
    <property type="evidence" value="ECO:0007669"/>
    <property type="project" value="UniProtKB-EC"/>
</dbReference>
<evidence type="ECO:0000256" key="1">
    <source>
        <dbReference type="ARBA" id="ARBA00004225"/>
    </source>
</evidence>
<comment type="catalytic activity">
    <reaction evidence="15">
        <text>a ubiquinone + NADH + 5 H(+)(in) = a ubiquinol + NAD(+) + 4 H(+)(out)</text>
        <dbReference type="Rhea" id="RHEA:29091"/>
        <dbReference type="Rhea" id="RHEA-COMP:9565"/>
        <dbReference type="Rhea" id="RHEA-COMP:9566"/>
        <dbReference type="ChEBI" id="CHEBI:15378"/>
        <dbReference type="ChEBI" id="CHEBI:16389"/>
        <dbReference type="ChEBI" id="CHEBI:17976"/>
        <dbReference type="ChEBI" id="CHEBI:57540"/>
        <dbReference type="ChEBI" id="CHEBI:57945"/>
        <dbReference type="EC" id="7.1.1.2"/>
    </reaction>
</comment>
<evidence type="ECO:0000256" key="7">
    <source>
        <dbReference type="ARBA" id="ARBA00022692"/>
    </source>
</evidence>
<evidence type="ECO:0000256" key="2">
    <source>
        <dbReference type="ARBA" id="ARBA00005698"/>
    </source>
</evidence>
<evidence type="ECO:0000256" key="3">
    <source>
        <dbReference type="ARBA" id="ARBA00012944"/>
    </source>
</evidence>
<keyword evidence="9" id="KW-0249">Electron transport</keyword>
<evidence type="ECO:0000256" key="15">
    <source>
        <dbReference type="ARBA" id="ARBA00049551"/>
    </source>
</evidence>
<evidence type="ECO:0000256" key="13">
    <source>
        <dbReference type="ARBA" id="ARBA00023136"/>
    </source>
</evidence>
<geneLocation type="mitochondrion" evidence="17"/>
<keyword evidence="7 16" id="KW-0812">Transmembrane</keyword>
<accession>A0A6M3WD32</accession>
<dbReference type="PANTHER" id="PTHR11435:SF1">
    <property type="entry name" value="NADH-UBIQUINONE OXIDOREDUCTASE CHAIN 6"/>
    <property type="match status" value="1"/>
</dbReference>
<organism evidence="17">
    <name type="scientific">Nephus includens</name>
    <dbReference type="NCBI Taxonomy" id="703267"/>
    <lineage>
        <taxon>Eukaryota</taxon>
        <taxon>Metazoa</taxon>
        <taxon>Ecdysozoa</taxon>
        <taxon>Arthropoda</taxon>
        <taxon>Hexapoda</taxon>
        <taxon>Insecta</taxon>
        <taxon>Pterygota</taxon>
        <taxon>Neoptera</taxon>
        <taxon>Endopterygota</taxon>
        <taxon>Coleoptera</taxon>
        <taxon>Polyphaga</taxon>
        <taxon>Cucujiformia</taxon>
        <taxon>Coccinelloidea</taxon>
        <taxon>Coccinellidae</taxon>
        <taxon>Scymninae</taxon>
        <taxon>Scymnini</taxon>
        <taxon>Nephus</taxon>
    </lineage>
</organism>
<keyword evidence="12 17" id="KW-0496">Mitochondrion</keyword>
<keyword evidence="6" id="KW-0679">Respiratory chain</keyword>
<feature type="transmembrane region" description="Helical" evidence="16">
    <location>
        <begin position="21"/>
        <end position="38"/>
    </location>
</feature>
<keyword evidence="13 16" id="KW-0472">Membrane</keyword>
<gene>
    <name evidence="17" type="primary">nad6</name>
</gene>
<protein>
    <recommendedName>
        <fullName evidence="4">NADH-ubiquinone oxidoreductase chain 6</fullName>
        <ecNumber evidence="3">7.1.1.2</ecNumber>
    </recommendedName>
    <alternativeName>
        <fullName evidence="14">NADH dehydrogenase subunit 6</fullName>
    </alternativeName>
</protein>